<keyword evidence="2" id="KW-1185">Reference proteome</keyword>
<accession>A0A9Q9AN35</accession>
<proteinExistence type="predicted"/>
<reference evidence="1" key="1">
    <citation type="submission" date="2022-06" db="EMBL/GenBank/DDBJ databases">
        <title>Complete genome sequences of two strains of the flax pathogen Septoria linicola.</title>
        <authorList>
            <person name="Lapalu N."/>
            <person name="Simon A."/>
            <person name="Demenou B."/>
            <person name="Paumier D."/>
            <person name="Guillot M.-P."/>
            <person name="Gout L."/>
            <person name="Valade R."/>
        </authorList>
    </citation>
    <scope>NUCLEOTIDE SEQUENCE</scope>
    <source>
        <strain evidence="1">SE15195</strain>
    </source>
</reference>
<dbReference type="Proteomes" id="UP001056384">
    <property type="component" value="Chromosome 1"/>
</dbReference>
<protein>
    <submittedName>
        <fullName evidence="1">Uncharacterized protein</fullName>
    </submittedName>
</protein>
<dbReference type="OrthoDB" id="3624054at2759"/>
<evidence type="ECO:0000313" key="1">
    <source>
        <dbReference type="EMBL" id="USW47786.1"/>
    </source>
</evidence>
<dbReference type="EMBL" id="CP099418">
    <property type="protein sequence ID" value="USW47786.1"/>
    <property type="molecule type" value="Genomic_DNA"/>
</dbReference>
<name>A0A9Q9AN35_9PEZI</name>
<sequence>MPMMTISPSMPAIAKGQILEALLCASFGLHSGGKAVLDFAKALFGNVTVSNAAEDRKEDEKLAGMANGAWGEDGAHCALARAYCLLVEHGEDGNADCLKTIALGRFLKKDFEAKVKVVQDW</sequence>
<gene>
    <name evidence="1" type="ORF">Slin15195_G011050</name>
</gene>
<evidence type="ECO:0000313" key="2">
    <source>
        <dbReference type="Proteomes" id="UP001056384"/>
    </source>
</evidence>
<organism evidence="1 2">
    <name type="scientific">Septoria linicola</name>
    <dbReference type="NCBI Taxonomy" id="215465"/>
    <lineage>
        <taxon>Eukaryota</taxon>
        <taxon>Fungi</taxon>
        <taxon>Dikarya</taxon>
        <taxon>Ascomycota</taxon>
        <taxon>Pezizomycotina</taxon>
        <taxon>Dothideomycetes</taxon>
        <taxon>Dothideomycetidae</taxon>
        <taxon>Mycosphaerellales</taxon>
        <taxon>Mycosphaerellaceae</taxon>
        <taxon>Septoria</taxon>
    </lineage>
</organism>
<dbReference type="AlphaFoldDB" id="A0A9Q9AN35"/>